<gene>
    <name evidence="1" type="ORF">LSTR_LSTR014093</name>
</gene>
<sequence>MSIANCAIKTIQITQRNAPNILNKCGLNEIGALKNFSTTTSTSSKSNSDLIQCPVVEEKVEVCTIDLTIPEPGYYDLGYCKPPCEDIPLRCPPKGQPRRKVMCCHIQKPKSWRNPCIILDPCEEQKKLEEEP</sequence>
<dbReference type="InParanoid" id="A0A482WLU5"/>
<reference evidence="1 2" key="1">
    <citation type="journal article" date="2017" name="Gigascience">
        <title>Genome sequence of the small brown planthopper, Laodelphax striatellus.</title>
        <authorList>
            <person name="Zhu J."/>
            <person name="Jiang F."/>
            <person name="Wang X."/>
            <person name="Yang P."/>
            <person name="Bao Y."/>
            <person name="Zhao W."/>
            <person name="Wang W."/>
            <person name="Lu H."/>
            <person name="Wang Q."/>
            <person name="Cui N."/>
            <person name="Li J."/>
            <person name="Chen X."/>
            <person name="Luo L."/>
            <person name="Yu J."/>
            <person name="Kang L."/>
            <person name="Cui F."/>
        </authorList>
    </citation>
    <scope>NUCLEOTIDE SEQUENCE [LARGE SCALE GENOMIC DNA]</scope>
    <source>
        <strain evidence="1">Lst14</strain>
    </source>
</reference>
<keyword evidence="2" id="KW-1185">Reference proteome</keyword>
<dbReference type="EMBL" id="QKKF02031396">
    <property type="protein sequence ID" value="RZF34474.1"/>
    <property type="molecule type" value="Genomic_DNA"/>
</dbReference>
<comment type="caution">
    <text evidence="1">The sequence shown here is derived from an EMBL/GenBank/DDBJ whole genome shotgun (WGS) entry which is preliminary data.</text>
</comment>
<protein>
    <submittedName>
        <fullName evidence="1">Uncharacterized protein</fullName>
    </submittedName>
</protein>
<organism evidence="1 2">
    <name type="scientific">Laodelphax striatellus</name>
    <name type="common">Small brown planthopper</name>
    <name type="synonym">Delphax striatella</name>
    <dbReference type="NCBI Taxonomy" id="195883"/>
    <lineage>
        <taxon>Eukaryota</taxon>
        <taxon>Metazoa</taxon>
        <taxon>Ecdysozoa</taxon>
        <taxon>Arthropoda</taxon>
        <taxon>Hexapoda</taxon>
        <taxon>Insecta</taxon>
        <taxon>Pterygota</taxon>
        <taxon>Neoptera</taxon>
        <taxon>Paraneoptera</taxon>
        <taxon>Hemiptera</taxon>
        <taxon>Auchenorrhyncha</taxon>
        <taxon>Fulgoroidea</taxon>
        <taxon>Delphacidae</taxon>
        <taxon>Criomorphinae</taxon>
        <taxon>Laodelphax</taxon>
    </lineage>
</organism>
<evidence type="ECO:0000313" key="1">
    <source>
        <dbReference type="EMBL" id="RZF34474.1"/>
    </source>
</evidence>
<dbReference type="Proteomes" id="UP000291343">
    <property type="component" value="Unassembled WGS sequence"/>
</dbReference>
<evidence type="ECO:0000313" key="2">
    <source>
        <dbReference type="Proteomes" id="UP000291343"/>
    </source>
</evidence>
<name>A0A482WLU5_LAOST</name>
<proteinExistence type="predicted"/>
<accession>A0A482WLU5</accession>
<dbReference type="AlphaFoldDB" id="A0A482WLU5"/>